<name>A0ABQ9YXM4_9CRUS</name>
<keyword evidence="2" id="KW-1185">Reference proteome</keyword>
<organism evidence="1 2">
    <name type="scientific">Daphnia magna</name>
    <dbReference type="NCBI Taxonomy" id="35525"/>
    <lineage>
        <taxon>Eukaryota</taxon>
        <taxon>Metazoa</taxon>
        <taxon>Ecdysozoa</taxon>
        <taxon>Arthropoda</taxon>
        <taxon>Crustacea</taxon>
        <taxon>Branchiopoda</taxon>
        <taxon>Diplostraca</taxon>
        <taxon>Cladocera</taxon>
        <taxon>Anomopoda</taxon>
        <taxon>Daphniidae</taxon>
        <taxon>Daphnia</taxon>
    </lineage>
</organism>
<proteinExistence type="predicted"/>
<protein>
    <submittedName>
        <fullName evidence="1">Uncharacterized protein</fullName>
    </submittedName>
</protein>
<evidence type="ECO:0000313" key="1">
    <source>
        <dbReference type="EMBL" id="KAK4005386.1"/>
    </source>
</evidence>
<gene>
    <name evidence="1" type="ORF">OUZ56_007100</name>
</gene>
<comment type="caution">
    <text evidence="1">The sequence shown here is derived from an EMBL/GenBank/DDBJ whole genome shotgun (WGS) entry which is preliminary data.</text>
</comment>
<reference evidence="1 2" key="1">
    <citation type="journal article" date="2023" name="Nucleic Acids Res.">
        <title>The hologenome of Daphnia magna reveals possible DNA methylation and microbiome-mediated evolution of the host genome.</title>
        <authorList>
            <person name="Chaturvedi A."/>
            <person name="Li X."/>
            <person name="Dhandapani V."/>
            <person name="Marshall H."/>
            <person name="Kissane S."/>
            <person name="Cuenca-Cambronero M."/>
            <person name="Asole G."/>
            <person name="Calvet F."/>
            <person name="Ruiz-Romero M."/>
            <person name="Marangio P."/>
            <person name="Guigo R."/>
            <person name="Rago D."/>
            <person name="Mirbahai L."/>
            <person name="Eastwood N."/>
            <person name="Colbourne J.K."/>
            <person name="Zhou J."/>
            <person name="Mallon E."/>
            <person name="Orsini L."/>
        </authorList>
    </citation>
    <scope>NUCLEOTIDE SEQUENCE [LARGE SCALE GENOMIC DNA]</scope>
    <source>
        <strain evidence="1">LRV0_1</strain>
    </source>
</reference>
<dbReference type="EMBL" id="JAOYFB010000001">
    <property type="protein sequence ID" value="KAK4005386.1"/>
    <property type="molecule type" value="Genomic_DNA"/>
</dbReference>
<evidence type="ECO:0000313" key="2">
    <source>
        <dbReference type="Proteomes" id="UP001234178"/>
    </source>
</evidence>
<sequence>MSKGGTHTETHLSRVRGVWFHARCTAATFRPGKPPLLSGHSKRMHAYVLKGKSEGKKRLPRPADKGNTFRNYVLVYGARIVHFVPTSQVRTVVAQHVRVFPPSTQFFGRFRYEGPYLMSADEENKRPLKENNKNNTTLV</sequence>
<dbReference type="Proteomes" id="UP001234178">
    <property type="component" value="Unassembled WGS sequence"/>
</dbReference>
<accession>A0ABQ9YXM4</accession>